<feature type="transmembrane region" description="Helical" evidence="1">
    <location>
        <begin position="156"/>
        <end position="177"/>
    </location>
</feature>
<dbReference type="EMBL" id="CAJNOI010006222">
    <property type="protein sequence ID" value="CAF1576144.1"/>
    <property type="molecule type" value="Genomic_DNA"/>
</dbReference>
<comment type="caution">
    <text evidence="3">The sequence shown here is derived from an EMBL/GenBank/DDBJ whole genome shotgun (WGS) entry which is preliminary data.</text>
</comment>
<feature type="transmembrane region" description="Helical" evidence="1">
    <location>
        <begin position="65"/>
        <end position="91"/>
    </location>
</feature>
<evidence type="ECO:0008006" key="5">
    <source>
        <dbReference type="Google" id="ProtNLM"/>
    </source>
</evidence>
<dbReference type="Gene3D" id="1.20.1070.10">
    <property type="entry name" value="Rhodopsin 7-helix transmembrane proteins"/>
    <property type="match status" value="1"/>
</dbReference>
<accession>A0A816G9S5</accession>
<protein>
    <recommendedName>
        <fullName evidence="5">G-protein coupled receptors family 1 profile domain-containing protein</fullName>
    </recommendedName>
</protein>
<evidence type="ECO:0000256" key="1">
    <source>
        <dbReference type="SAM" id="Phobius"/>
    </source>
</evidence>
<name>A0A816G9S5_9BILA</name>
<dbReference type="Proteomes" id="UP000663832">
    <property type="component" value="Unassembled WGS sequence"/>
</dbReference>
<feature type="transmembrane region" description="Helical" evidence="1">
    <location>
        <begin position="23"/>
        <end position="45"/>
    </location>
</feature>
<reference evidence="3" key="1">
    <citation type="submission" date="2021-02" db="EMBL/GenBank/DDBJ databases">
        <authorList>
            <person name="Nowell W R."/>
        </authorList>
    </citation>
    <scope>NUCLEOTIDE SEQUENCE</scope>
</reference>
<dbReference type="OrthoDB" id="10327179at2759"/>
<keyword evidence="1" id="KW-0812">Transmembrane</keyword>
<evidence type="ECO:0000313" key="3">
    <source>
        <dbReference type="EMBL" id="CAF1671425.1"/>
    </source>
</evidence>
<dbReference type="Proteomes" id="UP000663877">
    <property type="component" value="Unassembled WGS sequence"/>
</dbReference>
<gene>
    <name evidence="2" type="ORF">BJG266_LOCUS48224</name>
    <name evidence="3" type="ORF">QVE165_LOCUS65283</name>
</gene>
<dbReference type="AlphaFoldDB" id="A0A816G9S5"/>
<organism evidence="3 4">
    <name type="scientific">Adineta steineri</name>
    <dbReference type="NCBI Taxonomy" id="433720"/>
    <lineage>
        <taxon>Eukaryota</taxon>
        <taxon>Metazoa</taxon>
        <taxon>Spiralia</taxon>
        <taxon>Gnathifera</taxon>
        <taxon>Rotifera</taxon>
        <taxon>Eurotatoria</taxon>
        <taxon>Bdelloidea</taxon>
        <taxon>Adinetida</taxon>
        <taxon>Adinetidae</taxon>
        <taxon>Adineta</taxon>
    </lineage>
</organism>
<evidence type="ECO:0000313" key="2">
    <source>
        <dbReference type="EMBL" id="CAF1576144.1"/>
    </source>
</evidence>
<feature type="transmembrane region" description="Helical" evidence="1">
    <location>
        <begin position="117"/>
        <end position="144"/>
    </location>
</feature>
<dbReference type="EMBL" id="CAJNOM010006639">
    <property type="protein sequence ID" value="CAF1671425.1"/>
    <property type="molecule type" value="Genomic_DNA"/>
</dbReference>
<dbReference type="InterPro" id="IPR019426">
    <property type="entry name" value="7TM_GPCR_serpentine_rcpt_Srv"/>
</dbReference>
<evidence type="ECO:0000313" key="4">
    <source>
        <dbReference type="Proteomes" id="UP000663832"/>
    </source>
</evidence>
<dbReference type="SUPFAM" id="SSF81321">
    <property type="entry name" value="Family A G protein-coupled receptor-like"/>
    <property type="match status" value="1"/>
</dbReference>
<sequence length="221" mass="25774">MLQTIHRLFVTVFAHRRHLRKRWLYFFIALIQSIISMLMLLPALFEGHFPYIPDGKMCYIAFNDLFGVLYPSACFYFGPLIIQLILSYWILQYVSRETQAGRAQINFRRRVAKERRILIRLFIPVLLIIGVGLIYFVFVFGTWISSSSWQIPPYALHLSLLGISVAIGLGMLINIIIHKKIRKIISSTLCRLLMIHRQNTVHIIRQQHATINQGTGTRTIY</sequence>
<proteinExistence type="predicted"/>
<dbReference type="Pfam" id="PF10323">
    <property type="entry name" value="7TM_GPCR_Srv"/>
    <property type="match status" value="1"/>
</dbReference>
<keyword evidence="4" id="KW-1185">Reference proteome</keyword>
<keyword evidence="1" id="KW-0472">Membrane</keyword>
<keyword evidence="1" id="KW-1133">Transmembrane helix</keyword>